<keyword evidence="2" id="KW-0808">Transferase</keyword>
<dbReference type="SUPFAM" id="SSF49879">
    <property type="entry name" value="SMAD/FHA domain"/>
    <property type="match status" value="1"/>
</dbReference>
<dbReference type="Gene3D" id="1.10.510.10">
    <property type="entry name" value="Transferase(Phosphotransferase) domain 1"/>
    <property type="match status" value="1"/>
</dbReference>
<dbReference type="SUPFAM" id="SSF56112">
    <property type="entry name" value="Protein kinase-like (PK-like)"/>
    <property type="match status" value="1"/>
</dbReference>
<comment type="caution">
    <text evidence="10">The sequence shown here is derived from an EMBL/GenBank/DDBJ whole genome shotgun (WGS) entry which is preliminary data.</text>
</comment>
<name>A0AAE0N9V0_9PEZI</name>
<dbReference type="GO" id="GO:0005634">
    <property type="term" value="C:nucleus"/>
    <property type="evidence" value="ECO:0007669"/>
    <property type="project" value="TreeGrafter"/>
</dbReference>
<evidence type="ECO:0000256" key="6">
    <source>
        <dbReference type="ARBA" id="ARBA00037982"/>
    </source>
</evidence>
<feature type="binding site" evidence="7">
    <location>
        <position position="264"/>
    </location>
    <ligand>
        <name>ATP</name>
        <dbReference type="ChEBI" id="CHEBI:30616"/>
    </ligand>
</feature>
<dbReference type="InterPro" id="IPR050339">
    <property type="entry name" value="CC_SR_Kinase"/>
</dbReference>
<dbReference type="GO" id="GO:0005829">
    <property type="term" value="C:cytosol"/>
    <property type="evidence" value="ECO:0007669"/>
    <property type="project" value="TreeGrafter"/>
</dbReference>
<dbReference type="PROSITE" id="PS50011">
    <property type="entry name" value="PROTEIN_KINASE_DOM"/>
    <property type="match status" value="1"/>
</dbReference>
<feature type="domain" description="Protein kinase" evidence="9">
    <location>
        <begin position="235"/>
        <end position="581"/>
    </location>
</feature>
<dbReference type="GO" id="GO:0004694">
    <property type="term" value="F:eukaryotic translation initiation factor 2alpha kinase activity"/>
    <property type="evidence" value="ECO:0007669"/>
    <property type="project" value="TreeGrafter"/>
</dbReference>
<keyword evidence="4 10" id="KW-0418">Kinase</keyword>
<evidence type="ECO:0000259" key="8">
    <source>
        <dbReference type="PROSITE" id="PS50006"/>
    </source>
</evidence>
<comment type="similarity">
    <text evidence="1">Belongs to the protein kinase superfamily. CAMK Ser/Thr protein kinase family. CHEK2 subfamily.</text>
</comment>
<dbReference type="InterPro" id="IPR000719">
    <property type="entry name" value="Prot_kinase_dom"/>
</dbReference>
<keyword evidence="11" id="KW-1185">Reference proteome</keyword>
<dbReference type="Pfam" id="PF00498">
    <property type="entry name" value="FHA"/>
    <property type="match status" value="1"/>
</dbReference>
<keyword evidence="5 7" id="KW-0067">ATP-binding</keyword>
<dbReference type="SMART" id="SM00220">
    <property type="entry name" value="S_TKc"/>
    <property type="match status" value="1"/>
</dbReference>
<dbReference type="Gene3D" id="2.60.200.20">
    <property type="match status" value="1"/>
</dbReference>
<evidence type="ECO:0000256" key="2">
    <source>
        <dbReference type="ARBA" id="ARBA00022679"/>
    </source>
</evidence>
<sequence>MTSLGTGTPAAASTNQAIGGNLFTLIARNKKALQILNLPANKPHMKDKKAPDDGKEIQSFPVDCRRDAKRKGQLLSFGRSPDNDIVLPPDNPDYADHHCFFFLDDQSAGELMLRDLSPQRQTDIHLQGWPAEQAALYRLQHNAKHVQRVIPRSGGAVILFTIGRSDPAQGLVQAVFTLEWRDEYLEKPGNPLAQRSLVQAALGLAKEATKAGVPPVDNVMPASFGAKTVTRHEPIHYYVPLGSGFFGEAAKAVHLETGQVMAVKRPKPKANVDKQKKLESSLEDCCETIEKEAKYGVKLKHLHIVEVFGWEKGGTLGDLRLISRMYDGDLSQLIPPRNLHNQVLGDKCVKPMIYSYDWMERLVEHLLAGLTYLQDQKVVHYDLKIPNIFFMFSPLPDHPRIPNYWPGDGKPTYDFVIGDFGSASEVAAAHDKSVIIRARTADERQYYLPPEVAESVAGNDRWERGTETTDPYILSIFLAQVEGLICPQEFKMSYERWCAKLTALGIKDAQNVYNDGDSDKASDGTSWFTRLEWLANYGYDEKSKDATPVLPRRFKNLLVKDYTKRFTARKCLDGFTAKDYIMTQPGKGKATA</sequence>
<evidence type="ECO:0000313" key="10">
    <source>
        <dbReference type="EMBL" id="KAK3376121.1"/>
    </source>
</evidence>
<evidence type="ECO:0000256" key="1">
    <source>
        <dbReference type="ARBA" id="ARBA00005575"/>
    </source>
</evidence>
<dbReference type="GO" id="GO:0005524">
    <property type="term" value="F:ATP binding"/>
    <property type="evidence" value="ECO:0007669"/>
    <property type="project" value="UniProtKB-UniRule"/>
</dbReference>
<evidence type="ECO:0000256" key="4">
    <source>
        <dbReference type="ARBA" id="ARBA00022777"/>
    </source>
</evidence>
<dbReference type="PANTHER" id="PTHR11042:SF136">
    <property type="entry name" value="EIF-2-ALPHA KINASE GCN2"/>
    <property type="match status" value="1"/>
</dbReference>
<evidence type="ECO:0000313" key="11">
    <source>
        <dbReference type="Proteomes" id="UP001287356"/>
    </source>
</evidence>
<dbReference type="PROSITE" id="PS00108">
    <property type="entry name" value="PROTEIN_KINASE_ST"/>
    <property type="match status" value="1"/>
</dbReference>
<evidence type="ECO:0000259" key="9">
    <source>
        <dbReference type="PROSITE" id="PS50011"/>
    </source>
</evidence>
<dbReference type="AlphaFoldDB" id="A0AAE0N9V0"/>
<comment type="similarity">
    <text evidence="6">Belongs to the protein kinase superfamily. Ser/Thr protein kinase family. GCN2 subfamily.</text>
</comment>
<dbReference type="Proteomes" id="UP001287356">
    <property type="component" value="Unassembled WGS sequence"/>
</dbReference>
<dbReference type="InterPro" id="IPR008271">
    <property type="entry name" value="Ser/Thr_kinase_AS"/>
</dbReference>
<dbReference type="CDD" id="cd00060">
    <property type="entry name" value="FHA"/>
    <property type="match status" value="1"/>
</dbReference>
<dbReference type="InterPro" id="IPR000253">
    <property type="entry name" value="FHA_dom"/>
</dbReference>
<dbReference type="PANTHER" id="PTHR11042">
    <property type="entry name" value="EUKARYOTIC TRANSLATION INITIATION FACTOR 2-ALPHA KINASE EIF2-ALPHA KINASE -RELATED"/>
    <property type="match status" value="1"/>
</dbReference>
<reference evidence="10" key="2">
    <citation type="submission" date="2023-06" db="EMBL/GenBank/DDBJ databases">
        <authorList>
            <consortium name="Lawrence Berkeley National Laboratory"/>
            <person name="Haridas S."/>
            <person name="Hensen N."/>
            <person name="Bonometti L."/>
            <person name="Westerberg I."/>
            <person name="Brannstrom I.O."/>
            <person name="Guillou S."/>
            <person name="Cros-Aarteil S."/>
            <person name="Calhoun S."/>
            <person name="Kuo A."/>
            <person name="Mondo S."/>
            <person name="Pangilinan J."/>
            <person name="Riley R."/>
            <person name="Labutti K."/>
            <person name="Andreopoulos B."/>
            <person name="Lipzen A."/>
            <person name="Chen C."/>
            <person name="Yanf M."/>
            <person name="Daum C."/>
            <person name="Ng V."/>
            <person name="Clum A."/>
            <person name="Steindorff A."/>
            <person name="Ohm R."/>
            <person name="Martin F."/>
            <person name="Silar P."/>
            <person name="Natvig D."/>
            <person name="Lalanne C."/>
            <person name="Gautier V."/>
            <person name="Ament-Velasquez S.L."/>
            <person name="Kruys A."/>
            <person name="Hutchinson M.I."/>
            <person name="Powell A.J."/>
            <person name="Barry K."/>
            <person name="Miller A.N."/>
            <person name="Grigoriev I.V."/>
            <person name="Debuchy R."/>
            <person name="Gladieux P."/>
            <person name="Thoren M.H."/>
            <person name="Johannesson H."/>
        </authorList>
    </citation>
    <scope>NUCLEOTIDE SEQUENCE</scope>
    <source>
        <strain evidence="10">CBS 958.72</strain>
    </source>
</reference>
<accession>A0AAE0N9V0</accession>
<evidence type="ECO:0000256" key="7">
    <source>
        <dbReference type="PROSITE-ProRule" id="PRU10141"/>
    </source>
</evidence>
<dbReference type="InterPro" id="IPR008984">
    <property type="entry name" value="SMAD_FHA_dom_sf"/>
</dbReference>
<dbReference type="EMBL" id="JAULSN010000003">
    <property type="protein sequence ID" value="KAK3376121.1"/>
    <property type="molecule type" value="Genomic_DNA"/>
</dbReference>
<dbReference type="InterPro" id="IPR017441">
    <property type="entry name" value="Protein_kinase_ATP_BS"/>
</dbReference>
<evidence type="ECO:0000256" key="3">
    <source>
        <dbReference type="ARBA" id="ARBA00022741"/>
    </source>
</evidence>
<proteinExistence type="inferred from homology"/>
<dbReference type="Pfam" id="PF00069">
    <property type="entry name" value="Pkinase"/>
    <property type="match status" value="1"/>
</dbReference>
<protein>
    <submittedName>
        <fullName evidence="10">Kinase-like domain-containing protein</fullName>
    </submittedName>
</protein>
<reference evidence="10" key="1">
    <citation type="journal article" date="2023" name="Mol. Phylogenet. Evol.">
        <title>Genome-scale phylogeny and comparative genomics of the fungal order Sordariales.</title>
        <authorList>
            <person name="Hensen N."/>
            <person name="Bonometti L."/>
            <person name="Westerberg I."/>
            <person name="Brannstrom I.O."/>
            <person name="Guillou S."/>
            <person name="Cros-Aarteil S."/>
            <person name="Calhoun S."/>
            <person name="Haridas S."/>
            <person name="Kuo A."/>
            <person name="Mondo S."/>
            <person name="Pangilinan J."/>
            <person name="Riley R."/>
            <person name="LaButti K."/>
            <person name="Andreopoulos B."/>
            <person name="Lipzen A."/>
            <person name="Chen C."/>
            <person name="Yan M."/>
            <person name="Daum C."/>
            <person name="Ng V."/>
            <person name="Clum A."/>
            <person name="Steindorff A."/>
            <person name="Ohm R.A."/>
            <person name="Martin F."/>
            <person name="Silar P."/>
            <person name="Natvig D.O."/>
            <person name="Lalanne C."/>
            <person name="Gautier V."/>
            <person name="Ament-Velasquez S.L."/>
            <person name="Kruys A."/>
            <person name="Hutchinson M.I."/>
            <person name="Powell A.J."/>
            <person name="Barry K."/>
            <person name="Miller A.N."/>
            <person name="Grigoriev I.V."/>
            <person name="Debuchy R."/>
            <person name="Gladieux P."/>
            <person name="Hiltunen Thoren M."/>
            <person name="Johannesson H."/>
        </authorList>
    </citation>
    <scope>NUCLEOTIDE SEQUENCE</scope>
    <source>
        <strain evidence="10">CBS 958.72</strain>
    </source>
</reference>
<organism evidence="10 11">
    <name type="scientific">Lasiosphaeria ovina</name>
    <dbReference type="NCBI Taxonomy" id="92902"/>
    <lineage>
        <taxon>Eukaryota</taxon>
        <taxon>Fungi</taxon>
        <taxon>Dikarya</taxon>
        <taxon>Ascomycota</taxon>
        <taxon>Pezizomycotina</taxon>
        <taxon>Sordariomycetes</taxon>
        <taxon>Sordariomycetidae</taxon>
        <taxon>Sordariales</taxon>
        <taxon>Lasiosphaeriaceae</taxon>
        <taxon>Lasiosphaeria</taxon>
    </lineage>
</organism>
<feature type="domain" description="FHA" evidence="8">
    <location>
        <begin position="75"/>
        <end position="117"/>
    </location>
</feature>
<dbReference type="PROSITE" id="PS50006">
    <property type="entry name" value="FHA_DOMAIN"/>
    <property type="match status" value="1"/>
</dbReference>
<dbReference type="InterPro" id="IPR011009">
    <property type="entry name" value="Kinase-like_dom_sf"/>
</dbReference>
<gene>
    <name evidence="10" type="ORF">B0T24DRAFT_699247</name>
</gene>
<dbReference type="PROSITE" id="PS00107">
    <property type="entry name" value="PROTEIN_KINASE_ATP"/>
    <property type="match status" value="1"/>
</dbReference>
<keyword evidence="3 7" id="KW-0547">Nucleotide-binding</keyword>
<evidence type="ECO:0000256" key="5">
    <source>
        <dbReference type="ARBA" id="ARBA00022840"/>
    </source>
</evidence>
<dbReference type="Gene3D" id="3.30.200.20">
    <property type="entry name" value="Phosphorylase Kinase, domain 1"/>
    <property type="match status" value="1"/>
</dbReference>